<dbReference type="OrthoDB" id="3548207at2759"/>
<accession>A0A2J6T1U1</accession>
<dbReference type="InParanoid" id="A0A2J6T1U1"/>
<evidence type="ECO:0000256" key="1">
    <source>
        <dbReference type="SAM" id="MobiDB-lite"/>
    </source>
</evidence>
<dbReference type="RefSeq" id="XP_024733817.1">
    <property type="nucleotide sequence ID" value="XM_024880715.1"/>
</dbReference>
<dbReference type="AlphaFoldDB" id="A0A2J6T1U1"/>
<reference evidence="2 3" key="1">
    <citation type="submission" date="2016-04" db="EMBL/GenBank/DDBJ databases">
        <title>A degradative enzymes factory behind the ericoid mycorrhizal symbiosis.</title>
        <authorList>
            <consortium name="DOE Joint Genome Institute"/>
            <person name="Martino E."/>
            <person name="Morin E."/>
            <person name="Grelet G."/>
            <person name="Kuo A."/>
            <person name="Kohler A."/>
            <person name="Daghino S."/>
            <person name="Barry K."/>
            <person name="Choi C."/>
            <person name="Cichocki N."/>
            <person name="Clum A."/>
            <person name="Copeland A."/>
            <person name="Hainaut M."/>
            <person name="Haridas S."/>
            <person name="Labutti K."/>
            <person name="Lindquist E."/>
            <person name="Lipzen A."/>
            <person name="Khouja H.-R."/>
            <person name="Murat C."/>
            <person name="Ohm R."/>
            <person name="Olson A."/>
            <person name="Spatafora J."/>
            <person name="Veneault-Fourrey C."/>
            <person name="Henrissat B."/>
            <person name="Grigoriev I."/>
            <person name="Martin F."/>
            <person name="Perotto S."/>
        </authorList>
    </citation>
    <scope>NUCLEOTIDE SEQUENCE [LARGE SCALE GENOMIC DNA]</scope>
    <source>
        <strain evidence="2 3">E</strain>
    </source>
</reference>
<organism evidence="2 3">
    <name type="scientific">Hyaloscypha bicolor E</name>
    <dbReference type="NCBI Taxonomy" id="1095630"/>
    <lineage>
        <taxon>Eukaryota</taxon>
        <taxon>Fungi</taxon>
        <taxon>Dikarya</taxon>
        <taxon>Ascomycota</taxon>
        <taxon>Pezizomycotina</taxon>
        <taxon>Leotiomycetes</taxon>
        <taxon>Helotiales</taxon>
        <taxon>Hyaloscyphaceae</taxon>
        <taxon>Hyaloscypha</taxon>
        <taxon>Hyaloscypha bicolor</taxon>
    </lineage>
</organism>
<dbReference type="Proteomes" id="UP000235371">
    <property type="component" value="Unassembled WGS sequence"/>
</dbReference>
<name>A0A2J6T1U1_9HELO</name>
<feature type="compositionally biased region" description="Polar residues" evidence="1">
    <location>
        <begin position="169"/>
        <end position="191"/>
    </location>
</feature>
<sequence length="244" mass="27277">MGKKSNRPHNTVHNWLDMLFRGFSEEAKKDFKENQESSRYYPPARDIEKYERRLQREMEINYPGSGANFMPDLVSGGQPLPGLIPRPPSSPQDVQGAIRPRLVRPSSAQPAGSQDGVQVSLPPYATQDPQRPRPSQNSNQRPQPGRPPPRQSQAEDERTETEIALAQLENVSPQRPAQRASQMSAGQTTEPSAIAASEASHASTARVPTERAELFDNRRTYIEGMSPPSGYPSSRRSQRRPSRR</sequence>
<gene>
    <name evidence="2" type="ORF">K444DRAFT_615355</name>
</gene>
<feature type="compositionally biased region" description="Low complexity" evidence="1">
    <location>
        <begin position="192"/>
        <end position="205"/>
    </location>
</feature>
<feature type="compositionally biased region" description="Basic and acidic residues" evidence="1">
    <location>
        <begin position="208"/>
        <end position="221"/>
    </location>
</feature>
<keyword evidence="3" id="KW-1185">Reference proteome</keyword>
<feature type="compositionally biased region" description="Polar residues" evidence="1">
    <location>
        <begin position="106"/>
        <end position="117"/>
    </location>
</feature>
<dbReference type="EMBL" id="KZ613847">
    <property type="protein sequence ID" value="PMD56913.1"/>
    <property type="molecule type" value="Genomic_DNA"/>
</dbReference>
<evidence type="ECO:0000313" key="3">
    <source>
        <dbReference type="Proteomes" id="UP000235371"/>
    </source>
</evidence>
<evidence type="ECO:0000313" key="2">
    <source>
        <dbReference type="EMBL" id="PMD56913.1"/>
    </source>
</evidence>
<feature type="compositionally biased region" description="Low complexity" evidence="1">
    <location>
        <begin position="226"/>
        <end position="235"/>
    </location>
</feature>
<feature type="region of interest" description="Disordered" evidence="1">
    <location>
        <begin position="63"/>
        <end position="244"/>
    </location>
</feature>
<dbReference type="GeneID" id="36588792"/>
<protein>
    <submittedName>
        <fullName evidence="2">Uncharacterized protein</fullName>
    </submittedName>
</protein>
<proteinExistence type="predicted"/>